<feature type="compositionally biased region" description="Basic and acidic residues" evidence="1">
    <location>
        <begin position="104"/>
        <end position="113"/>
    </location>
</feature>
<evidence type="ECO:0000313" key="4">
    <source>
        <dbReference type="Proteomes" id="UP001286456"/>
    </source>
</evidence>
<keyword evidence="4" id="KW-1185">Reference proteome</keyword>
<feature type="region of interest" description="Disordered" evidence="1">
    <location>
        <begin position="200"/>
        <end position="222"/>
    </location>
</feature>
<proteinExistence type="predicted"/>
<feature type="region of interest" description="Disordered" evidence="1">
    <location>
        <begin position="68"/>
        <end position="113"/>
    </location>
</feature>
<comment type="caution">
    <text evidence="3">The sequence shown here is derived from an EMBL/GenBank/DDBJ whole genome shotgun (WGS) entry which is preliminary data.</text>
</comment>
<dbReference type="EMBL" id="JAUEPO010000001">
    <property type="protein sequence ID" value="KAK3335958.1"/>
    <property type="molecule type" value="Genomic_DNA"/>
</dbReference>
<feature type="transmembrane region" description="Helical" evidence="2">
    <location>
        <begin position="767"/>
        <end position="785"/>
    </location>
</feature>
<keyword evidence="2" id="KW-0472">Membrane</keyword>
<reference evidence="3" key="2">
    <citation type="submission" date="2023-06" db="EMBL/GenBank/DDBJ databases">
        <authorList>
            <consortium name="Lawrence Berkeley National Laboratory"/>
            <person name="Haridas S."/>
            <person name="Hensen N."/>
            <person name="Bonometti L."/>
            <person name="Westerberg I."/>
            <person name="Brannstrom I.O."/>
            <person name="Guillou S."/>
            <person name="Cros-Aarteil S."/>
            <person name="Calhoun S."/>
            <person name="Kuo A."/>
            <person name="Mondo S."/>
            <person name="Pangilinan J."/>
            <person name="Riley R."/>
            <person name="Labutti K."/>
            <person name="Andreopoulos B."/>
            <person name="Lipzen A."/>
            <person name="Chen C."/>
            <person name="Yanf M."/>
            <person name="Daum C."/>
            <person name="Ng V."/>
            <person name="Clum A."/>
            <person name="Steindorff A."/>
            <person name="Ohm R."/>
            <person name="Martin F."/>
            <person name="Silar P."/>
            <person name="Natvig D."/>
            <person name="Lalanne C."/>
            <person name="Gautier V."/>
            <person name="Ament-Velasquez S.L."/>
            <person name="Kruys A."/>
            <person name="Hutchinson M.I."/>
            <person name="Powell A.J."/>
            <person name="Barry K."/>
            <person name="Miller A.N."/>
            <person name="Grigoriev I.V."/>
            <person name="Debuchy R."/>
            <person name="Gladieux P."/>
            <person name="Thoren M.H."/>
            <person name="Johannesson H."/>
        </authorList>
    </citation>
    <scope>NUCLEOTIDE SEQUENCE</scope>
    <source>
        <strain evidence="3">SMH4131-1</strain>
    </source>
</reference>
<sequence length="791" mass="88842">MCYSIIEIYSFCRCIYYQHALDKCAEYGKTYHQITRKVIEVGYACADHDRSGYGSGVNNNASDSVAIPAVSPAKPVQVDGDAYPSNRRGRRLKVRREPGPAQDQEQRARTEHNRAGNELWAQLNNQSERLLNALPDDDPDPAPETASEPYAASFRNGSSSCFRLDVKESKLGVIIVQHGNIRDLKGDAEKLLREREELVKGFQNPGGDSGSPTITGENPSSNVLAESHLNTRGYDSDDSELSDTGSVMSTISATSSATTVDIDPIEDVFHRLLLFQDLRFLWPQLVRRSRSRRACLRIIERFLRRYAEDLAKLAVKPQPQAQAEKGFGDPARQVQIMIAASRFVRRSRLNLAQRIFEAHHVTEYVAVGEKAVMEDDAKAGVDMMDDESDGDSPLSFTYLVAEAFLFETDPILYLQANVKAFVKIPPQHPKGLMETVNMSCRRWLDNVFLGLGRRPVAEGKKRITWECKCGRQLYDDFVELREGASKELETQLRLQNTEEMVPVAIHDENDDELPHNEKAGGMNFTSAVSQVWQGIQSLPRMLASTKGILPRHRQTHSRTTPDSELGLCPSAGSSNTASRFHNFVLLCVPFQRWAARLHQAEVCRINSDQDFFRVMRHCYSLQRGRSAWTRFRMVRGIEFVKFEVYRSQLIDVQFRPSIPPDGTPASEYAYEPLPAEIMPPIGSNHLMHLFEHPEDAEITPVLYRRIPKKLRAKLEACPTKGSSVGWGLQFVEGMNWVVLFVYGCVGFGLSLLAAVMWATVRADVQGAFAIAGFMIAFMLFCAGIARSEIHG</sequence>
<dbReference type="AlphaFoldDB" id="A0AAE0MLC8"/>
<feature type="compositionally biased region" description="Polar residues" evidence="1">
    <location>
        <begin position="210"/>
        <end position="222"/>
    </location>
</feature>
<reference evidence="3" key="1">
    <citation type="journal article" date="2023" name="Mol. Phylogenet. Evol.">
        <title>Genome-scale phylogeny and comparative genomics of the fungal order Sordariales.</title>
        <authorList>
            <person name="Hensen N."/>
            <person name="Bonometti L."/>
            <person name="Westerberg I."/>
            <person name="Brannstrom I.O."/>
            <person name="Guillou S."/>
            <person name="Cros-Aarteil S."/>
            <person name="Calhoun S."/>
            <person name="Haridas S."/>
            <person name="Kuo A."/>
            <person name="Mondo S."/>
            <person name="Pangilinan J."/>
            <person name="Riley R."/>
            <person name="LaButti K."/>
            <person name="Andreopoulos B."/>
            <person name="Lipzen A."/>
            <person name="Chen C."/>
            <person name="Yan M."/>
            <person name="Daum C."/>
            <person name="Ng V."/>
            <person name="Clum A."/>
            <person name="Steindorff A."/>
            <person name="Ohm R.A."/>
            <person name="Martin F."/>
            <person name="Silar P."/>
            <person name="Natvig D.O."/>
            <person name="Lalanne C."/>
            <person name="Gautier V."/>
            <person name="Ament-Velasquez S.L."/>
            <person name="Kruys A."/>
            <person name="Hutchinson M.I."/>
            <person name="Powell A.J."/>
            <person name="Barry K."/>
            <person name="Miller A.N."/>
            <person name="Grigoriev I.V."/>
            <person name="Debuchy R."/>
            <person name="Gladieux P."/>
            <person name="Hiltunen Thoren M."/>
            <person name="Johannesson H."/>
        </authorList>
    </citation>
    <scope>NUCLEOTIDE SEQUENCE</scope>
    <source>
        <strain evidence="3">SMH4131-1</strain>
    </source>
</reference>
<evidence type="ECO:0000256" key="1">
    <source>
        <dbReference type="SAM" id="MobiDB-lite"/>
    </source>
</evidence>
<name>A0AAE0MLC8_9PEZI</name>
<keyword evidence="2" id="KW-0812">Transmembrane</keyword>
<protein>
    <submittedName>
        <fullName evidence="3">Uncharacterized protein</fullName>
    </submittedName>
</protein>
<organism evidence="3 4">
    <name type="scientific">Cercophora scortea</name>
    <dbReference type="NCBI Taxonomy" id="314031"/>
    <lineage>
        <taxon>Eukaryota</taxon>
        <taxon>Fungi</taxon>
        <taxon>Dikarya</taxon>
        <taxon>Ascomycota</taxon>
        <taxon>Pezizomycotina</taxon>
        <taxon>Sordariomycetes</taxon>
        <taxon>Sordariomycetidae</taxon>
        <taxon>Sordariales</taxon>
        <taxon>Lasiosphaeriaceae</taxon>
        <taxon>Cercophora</taxon>
    </lineage>
</organism>
<evidence type="ECO:0000313" key="3">
    <source>
        <dbReference type="EMBL" id="KAK3335958.1"/>
    </source>
</evidence>
<keyword evidence="2" id="KW-1133">Transmembrane helix</keyword>
<accession>A0AAE0MLC8</accession>
<dbReference type="Proteomes" id="UP001286456">
    <property type="component" value="Unassembled WGS sequence"/>
</dbReference>
<evidence type="ECO:0000256" key="2">
    <source>
        <dbReference type="SAM" id="Phobius"/>
    </source>
</evidence>
<gene>
    <name evidence="3" type="ORF">B0T19DRAFT_24346</name>
</gene>
<feature type="region of interest" description="Disordered" evidence="1">
    <location>
        <begin position="549"/>
        <end position="568"/>
    </location>
</feature>
<feature type="transmembrane region" description="Helical" evidence="2">
    <location>
        <begin position="736"/>
        <end position="760"/>
    </location>
</feature>
<feature type="region of interest" description="Disordered" evidence="1">
    <location>
        <begin position="131"/>
        <end position="154"/>
    </location>
</feature>